<evidence type="ECO:0000313" key="3">
    <source>
        <dbReference type="Proteomes" id="UP000824782"/>
    </source>
</evidence>
<dbReference type="InterPro" id="IPR041679">
    <property type="entry name" value="DNA2/NAM7-like_C"/>
</dbReference>
<accession>A0AAV7AZM6</accession>
<comment type="caution">
    <text evidence="2">The sequence shown here is derived from an EMBL/GenBank/DDBJ whole genome shotgun (WGS) entry which is preliminary data.</text>
</comment>
<dbReference type="GO" id="GO:0031380">
    <property type="term" value="C:nuclear RNA-directed RNA polymerase complex"/>
    <property type="evidence" value="ECO:0007669"/>
    <property type="project" value="TreeGrafter"/>
</dbReference>
<protein>
    <recommendedName>
        <fullName evidence="1">DNA2/NAM7 helicase-like C-terminal domain-containing protein</fullName>
    </recommendedName>
</protein>
<dbReference type="EMBL" id="WNYA01000006">
    <property type="protein sequence ID" value="KAG8565544.1"/>
    <property type="molecule type" value="Genomic_DNA"/>
</dbReference>
<gene>
    <name evidence="2" type="ORF">GDO81_012901</name>
</gene>
<dbReference type="Pfam" id="PF13087">
    <property type="entry name" value="AAA_12"/>
    <property type="match status" value="1"/>
</dbReference>
<sequence>MRPEIAALLTPHIYDKLDNHESVYKYENVKVVCHNLFFVDHRHFEDKICEGKSHQNVHEAEFVKSLCLYFIHQGYSPSQITILTTYSGQLHCLQKMMPKSQFQGVRVCVVDKYQGEENDIILSLVRSNLEGNVGFLKIPNRVCVALSRAKKGLFCIGNMQILSKVPLWKKICDVLKENGQIGIELKVQCVIHPNTMTHLSTSKDFANVPESGCMIPCDYRLNCGHVCGLHCHPYDPEHKQVRCVKPCVKIPCKKGHTCKKICSEPCGDCQELVPKQIPICGHIQNFPCSKTPTRSDCKEPCTKIFSCGHLCKSFCGTSCPKQCTSDVSITLICDHTFSIACFLKSSMFVKIQCLENNLHVGPCKKCHEIIIEKTSYAHLLSLTEPHSKCPTGGSFSHSRFYQERKCGLHRKEIKVVDQWQLELERFVQNNDAIFAQVYNANQMVKEIKNMQKTISQMILASEKVKLLFKIGTYKEKIKDLSLPISQPDVATFTSDDYTNYQIIKEYTTLKNFESEAGNSENEYDIDLIGILKNEKSILTMSML</sequence>
<dbReference type="InterPro" id="IPR027417">
    <property type="entry name" value="P-loop_NTPase"/>
</dbReference>
<feature type="domain" description="DNA2/NAM7 helicase-like C-terminal" evidence="1">
    <location>
        <begin position="1"/>
        <end position="159"/>
    </location>
</feature>
<dbReference type="GO" id="GO:0031048">
    <property type="term" value="P:regulatory ncRNA-mediated heterochromatin formation"/>
    <property type="evidence" value="ECO:0007669"/>
    <property type="project" value="TreeGrafter"/>
</dbReference>
<dbReference type="InterPro" id="IPR047187">
    <property type="entry name" value="SF1_C_Upf1"/>
</dbReference>
<organism evidence="2 3">
    <name type="scientific">Engystomops pustulosus</name>
    <name type="common">Tungara frog</name>
    <name type="synonym">Physalaemus pustulosus</name>
    <dbReference type="NCBI Taxonomy" id="76066"/>
    <lineage>
        <taxon>Eukaryota</taxon>
        <taxon>Metazoa</taxon>
        <taxon>Chordata</taxon>
        <taxon>Craniata</taxon>
        <taxon>Vertebrata</taxon>
        <taxon>Euteleostomi</taxon>
        <taxon>Amphibia</taxon>
        <taxon>Batrachia</taxon>
        <taxon>Anura</taxon>
        <taxon>Neobatrachia</taxon>
        <taxon>Hyloidea</taxon>
        <taxon>Leptodactylidae</taxon>
        <taxon>Leiuperinae</taxon>
        <taxon>Engystomops</taxon>
    </lineage>
</organism>
<dbReference type="PANTHER" id="PTHR10887:SF528">
    <property type="entry name" value="NFX1-TYPE ZINC FINGER-CONTAINING PROTEIN 1 ISOFORM X1"/>
    <property type="match status" value="1"/>
</dbReference>
<dbReference type="Proteomes" id="UP000824782">
    <property type="component" value="Unassembled WGS sequence"/>
</dbReference>
<evidence type="ECO:0000313" key="2">
    <source>
        <dbReference type="EMBL" id="KAG8565544.1"/>
    </source>
</evidence>
<evidence type="ECO:0000259" key="1">
    <source>
        <dbReference type="Pfam" id="PF13087"/>
    </source>
</evidence>
<dbReference type="FunFam" id="3.40.50.300:FF:000742">
    <property type="entry name" value="NFX1-type zinc finger-containing protein 1"/>
    <property type="match status" value="1"/>
</dbReference>
<name>A0AAV7AZM6_ENGPU</name>
<dbReference type="InterPro" id="IPR045055">
    <property type="entry name" value="DNA2/NAM7-like"/>
</dbReference>
<dbReference type="CDD" id="cd18808">
    <property type="entry name" value="SF1_C_Upf1"/>
    <property type="match status" value="1"/>
</dbReference>
<dbReference type="AlphaFoldDB" id="A0AAV7AZM6"/>
<dbReference type="Gene3D" id="3.40.50.300">
    <property type="entry name" value="P-loop containing nucleotide triphosphate hydrolases"/>
    <property type="match status" value="1"/>
</dbReference>
<proteinExistence type="predicted"/>
<dbReference type="SUPFAM" id="SSF52540">
    <property type="entry name" value="P-loop containing nucleoside triphosphate hydrolases"/>
    <property type="match status" value="1"/>
</dbReference>
<reference evidence="2" key="1">
    <citation type="thesis" date="2020" institute="ProQuest LLC" country="789 East Eisenhower Parkway, Ann Arbor, MI, USA">
        <title>Comparative Genomics and Chromosome Evolution.</title>
        <authorList>
            <person name="Mudd A.B."/>
        </authorList>
    </citation>
    <scope>NUCLEOTIDE SEQUENCE</scope>
    <source>
        <strain evidence="2">237g6f4</strain>
        <tissue evidence="2">Blood</tissue>
    </source>
</reference>
<keyword evidence="3" id="KW-1185">Reference proteome</keyword>
<dbReference type="PANTHER" id="PTHR10887">
    <property type="entry name" value="DNA2/NAM7 HELICASE FAMILY"/>
    <property type="match status" value="1"/>
</dbReference>